<sequence>MDKFFQSTYQSISKNKLWAALALLIAFIGLSAIVSKIQFEEDITKLIPINSENKDLGRVLETVNFTDKIIVNIQLRSDGTVDDLIQYATRFLDSVNTNCKEHIKNIQGKVADDDIQRTMDFVYNNLPFFLEEADYTTIQQKINKDSIAKTTRENYKTLISPSGIVAKKIIVKDPLGLSFIALKKLRQLGIGDGFTLKNGF</sequence>
<proteinExistence type="predicted"/>
<name>A0A3B0T7V2_9ZZZZ</name>
<dbReference type="EMBL" id="UOEL01000097">
    <property type="protein sequence ID" value="VAW12950.1"/>
    <property type="molecule type" value="Genomic_DNA"/>
</dbReference>
<gene>
    <name evidence="1" type="ORF">MNBD_BACTEROID03-1786</name>
</gene>
<feature type="non-terminal residue" evidence="1">
    <location>
        <position position="200"/>
    </location>
</feature>
<evidence type="ECO:0000313" key="1">
    <source>
        <dbReference type="EMBL" id="VAW12950.1"/>
    </source>
</evidence>
<reference evidence="1" key="1">
    <citation type="submission" date="2018-06" db="EMBL/GenBank/DDBJ databases">
        <authorList>
            <person name="Zhirakovskaya E."/>
        </authorList>
    </citation>
    <scope>NUCLEOTIDE SEQUENCE</scope>
</reference>
<protein>
    <submittedName>
        <fullName evidence="1">Membrane protein, inferred for ABFAE pathway</fullName>
    </submittedName>
</protein>
<organism evidence="1">
    <name type="scientific">hydrothermal vent metagenome</name>
    <dbReference type="NCBI Taxonomy" id="652676"/>
    <lineage>
        <taxon>unclassified sequences</taxon>
        <taxon>metagenomes</taxon>
        <taxon>ecological metagenomes</taxon>
    </lineage>
</organism>
<dbReference type="AlphaFoldDB" id="A0A3B0T7V2"/>
<accession>A0A3B0T7V2</accession>